<name>A0A7H4LUR5_9ENTR</name>
<evidence type="ECO:0000256" key="3">
    <source>
        <dbReference type="ARBA" id="ARBA00022729"/>
    </source>
</evidence>
<comment type="caution">
    <text evidence="8">The sequence shown here is derived from an EMBL/GenBank/DDBJ whole genome shotgun (WGS) entry which is preliminary data.</text>
</comment>
<dbReference type="Proteomes" id="UP000255050">
    <property type="component" value="Unassembled WGS sequence"/>
</dbReference>
<comment type="subcellular location">
    <subcellularLocation>
        <location evidence="1">Cell outer membrane</location>
    </subcellularLocation>
</comment>
<feature type="signal peptide" evidence="6">
    <location>
        <begin position="1"/>
        <end position="22"/>
    </location>
</feature>
<dbReference type="AlphaFoldDB" id="A0A7H4LUR5"/>
<accession>A0A7H4LUR5</accession>
<protein>
    <submittedName>
        <fullName evidence="8">MltA-interacting protein MipA</fullName>
    </submittedName>
</protein>
<gene>
    <name evidence="8" type="primary">mipA</name>
    <name evidence="8" type="ORF">NCTC11694_01036</name>
</gene>
<dbReference type="Gene3D" id="3.20.20.100">
    <property type="entry name" value="NADP-dependent oxidoreductase domain"/>
    <property type="match status" value="1"/>
</dbReference>
<dbReference type="SUPFAM" id="SSF51430">
    <property type="entry name" value="NAD(P)-linked oxidoreductase"/>
    <property type="match status" value="1"/>
</dbReference>
<comment type="similarity">
    <text evidence="2">Belongs to the MipA/OmpV family.</text>
</comment>
<evidence type="ECO:0000256" key="4">
    <source>
        <dbReference type="ARBA" id="ARBA00023136"/>
    </source>
</evidence>
<proteinExistence type="inferred from homology"/>
<evidence type="ECO:0000256" key="1">
    <source>
        <dbReference type="ARBA" id="ARBA00004442"/>
    </source>
</evidence>
<evidence type="ECO:0000256" key="6">
    <source>
        <dbReference type="SAM" id="SignalP"/>
    </source>
</evidence>
<dbReference type="SUPFAM" id="SSF56935">
    <property type="entry name" value="Porins"/>
    <property type="match status" value="1"/>
</dbReference>
<feature type="domain" description="NADP-dependent oxidoreductase" evidence="7">
    <location>
        <begin position="297"/>
        <end position="345"/>
    </location>
</feature>
<dbReference type="PANTHER" id="PTHR38776:SF1">
    <property type="entry name" value="MLTA-INTERACTING PROTEIN-RELATED"/>
    <property type="match status" value="1"/>
</dbReference>
<keyword evidence="5" id="KW-0998">Cell outer membrane</keyword>
<dbReference type="GO" id="GO:0009279">
    <property type="term" value="C:cell outer membrane"/>
    <property type="evidence" value="ECO:0007669"/>
    <property type="project" value="UniProtKB-SubCell"/>
</dbReference>
<feature type="chain" id="PRO_5028859058" evidence="6">
    <location>
        <begin position="23"/>
        <end position="359"/>
    </location>
</feature>
<dbReference type="InterPro" id="IPR036812">
    <property type="entry name" value="NAD(P)_OxRdtase_dom_sf"/>
</dbReference>
<dbReference type="EMBL" id="UGJR01000002">
    <property type="protein sequence ID" value="STR39891.1"/>
    <property type="molecule type" value="Genomic_DNA"/>
</dbReference>
<dbReference type="PANTHER" id="PTHR38776">
    <property type="entry name" value="MLTA-INTERACTING PROTEIN-RELATED"/>
    <property type="match status" value="1"/>
</dbReference>
<evidence type="ECO:0000313" key="8">
    <source>
        <dbReference type="EMBL" id="STR39891.1"/>
    </source>
</evidence>
<dbReference type="InterPro" id="IPR010583">
    <property type="entry name" value="MipA"/>
</dbReference>
<dbReference type="Pfam" id="PF06629">
    <property type="entry name" value="MipA"/>
    <property type="match status" value="1"/>
</dbReference>
<reference evidence="8 9" key="1">
    <citation type="submission" date="2018-06" db="EMBL/GenBank/DDBJ databases">
        <authorList>
            <consortium name="Pathogen Informatics"/>
            <person name="Doyle S."/>
        </authorList>
    </citation>
    <scope>NUCLEOTIDE SEQUENCE [LARGE SCALE GENOMIC DNA]</scope>
    <source>
        <strain evidence="8 9">NCTC11694</strain>
    </source>
</reference>
<dbReference type="Pfam" id="PF00248">
    <property type="entry name" value="Aldo_ket_red"/>
    <property type="match status" value="1"/>
</dbReference>
<dbReference type="GO" id="GO:0009252">
    <property type="term" value="P:peptidoglycan biosynthetic process"/>
    <property type="evidence" value="ECO:0007669"/>
    <property type="project" value="TreeGrafter"/>
</dbReference>
<sequence>MTKIKLLALGVLIATSASAVHAEGKFTLGAGVGVVEHPYKQYDADVYPVPVINYESDNFWFRGLGGGLYLWNDTNDKLSVTAYWSPMYFKPGDSDSEQMRRLDKRKSTVMAGLSYEHYTQYGFLRTALSGDTLDNSNGIVWDLAWLYRYTNGNLTLTPGIGVEWNSDNQNEYYYGVSKHESNRSGMRSYDPDSSWNPYLELSANYRFLGDWSVYGVARYTRLSDEITDSPMVDKSWSGADFNRDHLLLLIVHYYSAICASKQGVKPCFALRWCNQTQEHVMAERTIRFGEHSAVPLIGQGTWFMGENPALRAQESAALRAGIDLGLTVIDTAEMYADGGAEEVVGGGHSRAARARGAGV</sequence>
<evidence type="ECO:0000313" key="9">
    <source>
        <dbReference type="Proteomes" id="UP000255050"/>
    </source>
</evidence>
<evidence type="ECO:0000256" key="2">
    <source>
        <dbReference type="ARBA" id="ARBA00005722"/>
    </source>
</evidence>
<evidence type="ECO:0000256" key="5">
    <source>
        <dbReference type="ARBA" id="ARBA00023237"/>
    </source>
</evidence>
<keyword evidence="3 6" id="KW-0732">Signal</keyword>
<keyword evidence="4" id="KW-0472">Membrane</keyword>
<dbReference type="InterPro" id="IPR023210">
    <property type="entry name" value="NADP_OxRdtase_dom"/>
</dbReference>
<evidence type="ECO:0000259" key="7">
    <source>
        <dbReference type="Pfam" id="PF00248"/>
    </source>
</evidence>
<organism evidence="8 9">
    <name type="scientific">Klebsiella michiganensis</name>
    <dbReference type="NCBI Taxonomy" id="1134687"/>
    <lineage>
        <taxon>Bacteria</taxon>
        <taxon>Pseudomonadati</taxon>
        <taxon>Pseudomonadota</taxon>
        <taxon>Gammaproteobacteria</taxon>
        <taxon>Enterobacterales</taxon>
        <taxon>Enterobacteriaceae</taxon>
        <taxon>Klebsiella/Raoultella group</taxon>
        <taxon>Klebsiella</taxon>
    </lineage>
</organism>